<sequence>MKNLFITICLLMGISSSSIGQENYKIAITNIHYWTAGMEHSSQETTTIIIENNLIKAIGAEIKIDSSYTIIDGKEHYLIPGLIDTHIHLMDSEGPAEMKETEFSYLSILGTKNANRVLMNGVTTVRDAAGPTFGLKKAIDEEMTAGPRIYPSGAALTQSGGHGDFRTLCNHSQIKGGYIDETESMGLAFIADGKTEMLKGAREQLRKGATQVKVLVSGSISGKHDPIDVVEFTEEEVNEAVKAAENWGTYVMVHAYNDKSIQMALNAGVKSIEHATLISETTAKMIKEKGAVLSTQTYVFSVDLPYFTAEQKQKRKEAEEGLNTLFSLSKKYDLLVTHSTDIYGDPNQFKNAPKEFTLRQKWFSNVEILEQATINAAQVLEMSGERNPYKEGKLGVIKEGAYADLIIINQDPTEDTKVLSNPDKNINFIMKNGKVFKNTLDK</sequence>
<protein>
    <submittedName>
        <fullName evidence="2">Amidohydrolase family protein</fullName>
    </submittedName>
</protein>
<dbReference type="EMBL" id="CP076130">
    <property type="protein sequence ID" value="QWG10590.1"/>
    <property type="molecule type" value="Genomic_DNA"/>
</dbReference>
<geneLocation type="plasmid" evidence="2 3">
    <name>p1</name>
</geneLocation>
<dbReference type="PANTHER" id="PTHR43135">
    <property type="entry name" value="ALPHA-D-RIBOSE 1-METHYLPHOSPHONATE 5-TRIPHOSPHATE DIPHOSPHATASE"/>
    <property type="match status" value="1"/>
</dbReference>
<evidence type="ECO:0000313" key="3">
    <source>
        <dbReference type="Proteomes" id="UP000682802"/>
    </source>
</evidence>
<name>A0ABX8H457_9BACT</name>
<organism evidence="2 3">
    <name type="scientific">Flammeovirga kamogawensis</name>
    <dbReference type="NCBI Taxonomy" id="373891"/>
    <lineage>
        <taxon>Bacteria</taxon>
        <taxon>Pseudomonadati</taxon>
        <taxon>Bacteroidota</taxon>
        <taxon>Cytophagia</taxon>
        <taxon>Cytophagales</taxon>
        <taxon>Flammeovirgaceae</taxon>
        <taxon>Flammeovirga</taxon>
    </lineage>
</organism>
<dbReference type="Gene3D" id="3.20.20.140">
    <property type="entry name" value="Metal-dependent hydrolases"/>
    <property type="match status" value="1"/>
</dbReference>
<feature type="domain" description="Amidohydrolase-related" evidence="1">
    <location>
        <begin position="77"/>
        <end position="435"/>
    </location>
</feature>
<dbReference type="SUPFAM" id="SSF51338">
    <property type="entry name" value="Composite domain of metallo-dependent hydrolases"/>
    <property type="match status" value="2"/>
</dbReference>
<dbReference type="InterPro" id="IPR011059">
    <property type="entry name" value="Metal-dep_hydrolase_composite"/>
</dbReference>
<dbReference type="Gene3D" id="2.30.40.10">
    <property type="entry name" value="Urease, subunit C, domain 1"/>
    <property type="match status" value="1"/>
</dbReference>
<dbReference type="InterPro" id="IPR057744">
    <property type="entry name" value="OTAase-like"/>
</dbReference>
<keyword evidence="2" id="KW-0614">Plasmid</keyword>
<dbReference type="PANTHER" id="PTHR43135:SF3">
    <property type="entry name" value="ALPHA-D-RIBOSE 1-METHYLPHOSPHONATE 5-TRIPHOSPHATE DIPHOSPHATASE"/>
    <property type="match status" value="1"/>
</dbReference>
<proteinExistence type="predicted"/>
<dbReference type="InterPro" id="IPR051781">
    <property type="entry name" value="Metallo-dep_Hydrolase"/>
</dbReference>
<dbReference type="SUPFAM" id="SSF51556">
    <property type="entry name" value="Metallo-dependent hydrolases"/>
    <property type="match status" value="1"/>
</dbReference>
<dbReference type="InterPro" id="IPR032466">
    <property type="entry name" value="Metal_Hydrolase"/>
</dbReference>
<reference evidence="2 3" key="1">
    <citation type="submission" date="2021-05" db="EMBL/GenBank/DDBJ databases">
        <title>Comparative genomic studies on the polysaccharide-degrading batcterial strains of the Flammeovirga genus.</title>
        <authorList>
            <person name="Zewei F."/>
            <person name="Zheng Z."/>
            <person name="Yu L."/>
            <person name="Ruyue G."/>
            <person name="Yanhong M."/>
            <person name="Yuanyuan C."/>
            <person name="Jingyan G."/>
            <person name="Wenjun H."/>
        </authorList>
    </citation>
    <scope>NUCLEOTIDE SEQUENCE [LARGE SCALE GENOMIC DNA]</scope>
    <source>
        <strain evidence="2 3">YS10</strain>
        <plasmid evidence="2 3">p1</plasmid>
    </source>
</reference>
<keyword evidence="3" id="KW-1185">Reference proteome</keyword>
<gene>
    <name evidence="2" type="ORF">KM029_24720</name>
</gene>
<evidence type="ECO:0000313" key="2">
    <source>
        <dbReference type="EMBL" id="QWG10590.1"/>
    </source>
</evidence>
<accession>A0ABX8H457</accession>
<dbReference type="Proteomes" id="UP000682802">
    <property type="component" value="Plasmid p1"/>
</dbReference>
<dbReference type="RefSeq" id="WP_144077084.1">
    <property type="nucleotide sequence ID" value="NZ_CP076130.1"/>
</dbReference>
<dbReference type="InterPro" id="IPR006680">
    <property type="entry name" value="Amidohydro-rel"/>
</dbReference>
<evidence type="ECO:0000259" key="1">
    <source>
        <dbReference type="Pfam" id="PF01979"/>
    </source>
</evidence>
<dbReference type="Pfam" id="PF01979">
    <property type="entry name" value="Amidohydro_1"/>
    <property type="match status" value="1"/>
</dbReference>
<dbReference type="CDD" id="cd01299">
    <property type="entry name" value="Met_dep_hydrolase_A"/>
    <property type="match status" value="1"/>
</dbReference>